<dbReference type="Proteomes" id="UP001374535">
    <property type="component" value="Chromosome 6"/>
</dbReference>
<sequence length="106" mass="12254">MHKTIQNDSECLIFSKCLSSIFGGDGEQLFSHEISRFLFMQASLKTEREKERDAMDATQVLNIQCFHSVQFLSYAVTVLPHLKLCFISFTSFECLNRDQILIQLNQ</sequence>
<accession>A0AAQ3N8N5</accession>
<dbReference type="EMBL" id="CP144695">
    <property type="protein sequence ID" value="WVZ05037.1"/>
    <property type="molecule type" value="Genomic_DNA"/>
</dbReference>
<keyword evidence="2" id="KW-1185">Reference proteome</keyword>
<reference evidence="1 2" key="1">
    <citation type="journal article" date="2023" name="Life. Sci Alliance">
        <title>Evolutionary insights into 3D genome organization and epigenetic landscape of Vigna mungo.</title>
        <authorList>
            <person name="Junaid A."/>
            <person name="Singh B."/>
            <person name="Bhatia S."/>
        </authorList>
    </citation>
    <scope>NUCLEOTIDE SEQUENCE [LARGE SCALE GENOMIC DNA]</scope>
    <source>
        <strain evidence="1">Urdbean</strain>
    </source>
</reference>
<proteinExistence type="predicted"/>
<gene>
    <name evidence="1" type="ORF">V8G54_018383</name>
</gene>
<evidence type="ECO:0000313" key="2">
    <source>
        <dbReference type="Proteomes" id="UP001374535"/>
    </source>
</evidence>
<dbReference type="AlphaFoldDB" id="A0AAQ3N8N5"/>
<protein>
    <submittedName>
        <fullName evidence="1">Uncharacterized protein</fullName>
    </submittedName>
</protein>
<name>A0AAQ3N8N5_VIGMU</name>
<evidence type="ECO:0000313" key="1">
    <source>
        <dbReference type="EMBL" id="WVZ05037.1"/>
    </source>
</evidence>
<organism evidence="1 2">
    <name type="scientific">Vigna mungo</name>
    <name type="common">Black gram</name>
    <name type="synonym">Phaseolus mungo</name>
    <dbReference type="NCBI Taxonomy" id="3915"/>
    <lineage>
        <taxon>Eukaryota</taxon>
        <taxon>Viridiplantae</taxon>
        <taxon>Streptophyta</taxon>
        <taxon>Embryophyta</taxon>
        <taxon>Tracheophyta</taxon>
        <taxon>Spermatophyta</taxon>
        <taxon>Magnoliopsida</taxon>
        <taxon>eudicotyledons</taxon>
        <taxon>Gunneridae</taxon>
        <taxon>Pentapetalae</taxon>
        <taxon>rosids</taxon>
        <taxon>fabids</taxon>
        <taxon>Fabales</taxon>
        <taxon>Fabaceae</taxon>
        <taxon>Papilionoideae</taxon>
        <taxon>50 kb inversion clade</taxon>
        <taxon>NPAAA clade</taxon>
        <taxon>indigoferoid/millettioid clade</taxon>
        <taxon>Phaseoleae</taxon>
        <taxon>Vigna</taxon>
    </lineage>
</organism>